<name>A0AA43TYB4_9LECA</name>
<dbReference type="GO" id="GO:0016757">
    <property type="term" value="F:glycosyltransferase activity"/>
    <property type="evidence" value="ECO:0007669"/>
    <property type="project" value="InterPro"/>
</dbReference>
<dbReference type="PANTHER" id="PTHR31410">
    <property type="entry name" value="TRANSMEMBRANE PROTEIN 246"/>
    <property type="match status" value="1"/>
</dbReference>
<comment type="caution">
    <text evidence="2">The sequence shown here is derived from an EMBL/GenBank/DDBJ whole genome shotgun (WGS) entry which is preliminary data.</text>
</comment>
<dbReference type="GO" id="GO:0006506">
    <property type="term" value="P:GPI anchor biosynthetic process"/>
    <property type="evidence" value="ECO:0007669"/>
    <property type="project" value="InterPro"/>
</dbReference>
<dbReference type="AlphaFoldDB" id="A0AA43TYB4"/>
<dbReference type="GO" id="GO:0000139">
    <property type="term" value="C:Golgi membrane"/>
    <property type="evidence" value="ECO:0007669"/>
    <property type="project" value="InterPro"/>
</dbReference>
<evidence type="ECO:0000313" key="2">
    <source>
        <dbReference type="EMBL" id="MDI1488927.1"/>
    </source>
</evidence>
<evidence type="ECO:0000256" key="1">
    <source>
        <dbReference type="SAM" id="Phobius"/>
    </source>
</evidence>
<feature type="transmembrane region" description="Helical" evidence="1">
    <location>
        <begin position="12"/>
        <end position="31"/>
    </location>
</feature>
<keyword evidence="3" id="KW-1185">Reference proteome</keyword>
<gene>
    <name evidence="2" type="ORF">OHK93_008204</name>
</gene>
<dbReference type="PANTHER" id="PTHR31410:SF1">
    <property type="entry name" value="POST-GPI ATTACHMENT TO PROTEINS FACTOR 4"/>
    <property type="match status" value="1"/>
</dbReference>
<sequence>MKASKGKARPFLSTPVGLSLVIFLSIFLPLIHHCRHTYFRDPTSAFFDPVRGYERSYSLEREQQALVEVVESAYNHDGFVPSPVGDDRGLRMCIGIATVAREGEQYVQRTVGSLLAGLNETQRSEIRLLTLIAHTTPELHPAIDEPWLRVLSDEVLLYDDRNPYFDQLIKWEADRNFLAKGRFDYAFTLSHCLASGAPYVAIIEDDTLAAEDWYQRTIEALEQVQNYHHRHLVTSTDWIYLRLFFTEEFLGWNIEEWPAFLAQTIAIEVMTVMVLYLLHQWLPRYIPHSVILAFTGIYIPALIILYLAAGRLSMQPLTPGVVQMPNYGCCAQGLVFPRHIVPDVIQRLGSANGGFVDQTLEQWAAEGDGLARWAVVPSLLQHIGAHSSKGDDFGVKAEWGRSVAQKIWSFGFESYGQGRPQAQNID</sequence>
<feature type="transmembrane region" description="Helical" evidence="1">
    <location>
        <begin position="257"/>
        <end position="278"/>
    </location>
</feature>
<feature type="transmembrane region" description="Helical" evidence="1">
    <location>
        <begin position="290"/>
        <end position="309"/>
    </location>
</feature>
<dbReference type="Proteomes" id="UP001161017">
    <property type="component" value="Unassembled WGS sequence"/>
</dbReference>
<dbReference type="EMBL" id="JAPUFD010000008">
    <property type="protein sequence ID" value="MDI1488927.1"/>
    <property type="molecule type" value="Genomic_DNA"/>
</dbReference>
<protein>
    <submittedName>
        <fullName evidence="2">Uncharacterized protein</fullName>
    </submittedName>
</protein>
<dbReference type="CDD" id="cd22189">
    <property type="entry name" value="PGAP4-like_fungal"/>
    <property type="match status" value="1"/>
</dbReference>
<evidence type="ECO:0000313" key="3">
    <source>
        <dbReference type="Proteomes" id="UP001161017"/>
    </source>
</evidence>
<keyword evidence="1" id="KW-0812">Transmembrane</keyword>
<keyword evidence="1" id="KW-1133">Transmembrane helix</keyword>
<organism evidence="2 3">
    <name type="scientific">Ramalina farinacea</name>
    <dbReference type="NCBI Taxonomy" id="258253"/>
    <lineage>
        <taxon>Eukaryota</taxon>
        <taxon>Fungi</taxon>
        <taxon>Dikarya</taxon>
        <taxon>Ascomycota</taxon>
        <taxon>Pezizomycotina</taxon>
        <taxon>Lecanoromycetes</taxon>
        <taxon>OSLEUM clade</taxon>
        <taxon>Lecanoromycetidae</taxon>
        <taxon>Lecanorales</taxon>
        <taxon>Lecanorineae</taxon>
        <taxon>Ramalinaceae</taxon>
        <taxon>Ramalina</taxon>
    </lineage>
</organism>
<dbReference type="InterPro" id="IPR029675">
    <property type="entry name" value="PGAP4"/>
</dbReference>
<accession>A0AA43TYB4</accession>
<proteinExistence type="predicted"/>
<keyword evidence="1" id="KW-0472">Membrane</keyword>
<reference evidence="2" key="1">
    <citation type="journal article" date="2023" name="Genome Biol. Evol.">
        <title>First Whole Genome Sequence and Flow Cytometry Genome Size Data for the Lichen-Forming Fungus Ramalina farinacea (Ascomycota).</title>
        <authorList>
            <person name="Llewellyn T."/>
            <person name="Mian S."/>
            <person name="Hill R."/>
            <person name="Leitch I.J."/>
            <person name="Gaya E."/>
        </authorList>
    </citation>
    <scope>NUCLEOTIDE SEQUENCE</scope>
    <source>
        <strain evidence="2">LIQ254RAFAR</strain>
    </source>
</reference>